<dbReference type="GO" id="GO:0001671">
    <property type="term" value="F:ATPase activator activity"/>
    <property type="evidence" value="ECO:0007669"/>
    <property type="project" value="TreeGrafter"/>
</dbReference>
<organism evidence="8 9">
    <name type="scientific">Patella caerulea</name>
    <name type="common">Rayed Mediterranean limpet</name>
    <dbReference type="NCBI Taxonomy" id="87958"/>
    <lineage>
        <taxon>Eukaryota</taxon>
        <taxon>Metazoa</taxon>
        <taxon>Spiralia</taxon>
        <taxon>Lophotrochozoa</taxon>
        <taxon>Mollusca</taxon>
        <taxon>Gastropoda</taxon>
        <taxon>Patellogastropoda</taxon>
        <taxon>Patelloidea</taxon>
        <taxon>Patellidae</taxon>
        <taxon>Patella</taxon>
    </lineage>
</organism>
<evidence type="ECO:0000256" key="3">
    <source>
        <dbReference type="ARBA" id="ARBA00022692"/>
    </source>
</evidence>
<keyword evidence="4" id="KW-0735">Signal-anchor</keyword>
<sequence>MSAGYVSVTKSSQFNEFDNDQVDNIQFYRPKEVGPFRLKNTYNNLRQKPWFLFVAVGLAILFLVIVISVIALSVHESSPAPKAPQYDKYMSRENGLQFYPIPMDETVLIKFRPMIYNSYRHYNSFLNGYLSDYHAMHQINNSVYTRCSKDYAPGDKVCRFTLADLGDQCTTHKEYGYHAGNPCILFVLKMPAHVKPAPFTKDEVKFTLGDRWSPDHIGISCEGTTDADRSLIGSKYVGDIDPIQYFPKEGFPTYFYRNLTGATDFLHPLVMIKFNTIPDFHYIQITCRAWVKNIDIDQTDDYSTTFAVYKH</sequence>
<feature type="transmembrane region" description="Helical" evidence="7">
    <location>
        <begin position="50"/>
        <end position="72"/>
    </location>
</feature>
<evidence type="ECO:0000256" key="7">
    <source>
        <dbReference type="SAM" id="Phobius"/>
    </source>
</evidence>
<dbReference type="GO" id="GO:0036376">
    <property type="term" value="P:sodium ion export across plasma membrane"/>
    <property type="evidence" value="ECO:0007669"/>
    <property type="project" value="TreeGrafter"/>
</dbReference>
<reference evidence="8 9" key="1">
    <citation type="submission" date="2024-01" db="EMBL/GenBank/DDBJ databases">
        <title>The genome of the rayed Mediterranean limpet Patella caerulea (Linnaeus, 1758).</title>
        <authorList>
            <person name="Anh-Thu Weber A."/>
            <person name="Halstead-Nussloch G."/>
        </authorList>
    </citation>
    <scope>NUCLEOTIDE SEQUENCE [LARGE SCALE GENOMIC DNA]</scope>
    <source>
        <strain evidence="8">AATW-2023a</strain>
        <tissue evidence="8">Whole specimen</tissue>
    </source>
</reference>
<keyword evidence="6 7" id="KW-0472">Membrane</keyword>
<evidence type="ECO:0000256" key="5">
    <source>
        <dbReference type="ARBA" id="ARBA00022989"/>
    </source>
</evidence>
<keyword evidence="3 7" id="KW-0812">Transmembrane</keyword>
<keyword evidence="5 7" id="KW-1133">Transmembrane helix</keyword>
<dbReference type="Gene3D" id="2.60.40.1660">
    <property type="entry name" value="Na, k-atpase alpha subunit"/>
    <property type="match status" value="1"/>
</dbReference>
<dbReference type="GO" id="GO:0030007">
    <property type="term" value="P:intracellular potassium ion homeostasis"/>
    <property type="evidence" value="ECO:0007669"/>
    <property type="project" value="TreeGrafter"/>
</dbReference>
<dbReference type="Proteomes" id="UP001347796">
    <property type="component" value="Unassembled WGS sequence"/>
</dbReference>
<comment type="subcellular location">
    <subcellularLocation>
        <location evidence="1">Membrane</location>
        <topology evidence="1">Single-pass type II membrane protein</topology>
    </subcellularLocation>
</comment>
<dbReference type="GO" id="GO:0006883">
    <property type="term" value="P:intracellular sodium ion homeostasis"/>
    <property type="evidence" value="ECO:0007669"/>
    <property type="project" value="TreeGrafter"/>
</dbReference>
<dbReference type="EMBL" id="JAZGQO010000004">
    <property type="protein sequence ID" value="KAK6187812.1"/>
    <property type="molecule type" value="Genomic_DNA"/>
</dbReference>
<name>A0AAN8PWW2_PATCE</name>
<evidence type="ECO:0000313" key="9">
    <source>
        <dbReference type="Proteomes" id="UP001347796"/>
    </source>
</evidence>
<keyword evidence="9" id="KW-1185">Reference proteome</keyword>
<dbReference type="InterPro" id="IPR038702">
    <property type="entry name" value="Na/K_ATPase_sub_beta_sf"/>
</dbReference>
<dbReference type="PANTHER" id="PTHR11523:SF28">
    <property type="entry name" value="NA_K-ATPASE BETA SUBUNIT ISOFORM 4-RELATED"/>
    <property type="match status" value="1"/>
</dbReference>
<proteinExistence type="inferred from homology"/>
<comment type="caution">
    <text evidence="8">The sequence shown here is derived from an EMBL/GenBank/DDBJ whole genome shotgun (WGS) entry which is preliminary data.</text>
</comment>
<evidence type="ECO:0000256" key="2">
    <source>
        <dbReference type="ARBA" id="ARBA00005876"/>
    </source>
</evidence>
<evidence type="ECO:0000313" key="8">
    <source>
        <dbReference type="EMBL" id="KAK6187812.1"/>
    </source>
</evidence>
<evidence type="ECO:0000256" key="6">
    <source>
        <dbReference type="ARBA" id="ARBA00023136"/>
    </source>
</evidence>
<dbReference type="PANTHER" id="PTHR11523">
    <property type="entry name" value="SODIUM/POTASSIUM-DEPENDENT ATPASE BETA SUBUNIT"/>
    <property type="match status" value="1"/>
</dbReference>
<gene>
    <name evidence="8" type="ORF">SNE40_005753</name>
</gene>
<dbReference type="GO" id="GO:1990573">
    <property type="term" value="P:potassium ion import across plasma membrane"/>
    <property type="evidence" value="ECO:0007669"/>
    <property type="project" value="TreeGrafter"/>
</dbReference>
<evidence type="ECO:0000256" key="4">
    <source>
        <dbReference type="ARBA" id="ARBA00022968"/>
    </source>
</evidence>
<dbReference type="AlphaFoldDB" id="A0AAN8PWW2"/>
<dbReference type="InterPro" id="IPR000402">
    <property type="entry name" value="Na/K_ATPase_sub_beta"/>
</dbReference>
<accession>A0AAN8PWW2</accession>
<dbReference type="GO" id="GO:0005890">
    <property type="term" value="C:sodium:potassium-exchanging ATPase complex"/>
    <property type="evidence" value="ECO:0007669"/>
    <property type="project" value="InterPro"/>
</dbReference>
<evidence type="ECO:0000256" key="1">
    <source>
        <dbReference type="ARBA" id="ARBA00004606"/>
    </source>
</evidence>
<protein>
    <submittedName>
        <fullName evidence="8">Uncharacterized protein</fullName>
    </submittedName>
</protein>
<comment type="similarity">
    <text evidence="2">Belongs to the X(+)/potassium ATPases subunit beta family.</text>
</comment>
<dbReference type="Pfam" id="PF00287">
    <property type="entry name" value="Na_K-ATPase"/>
    <property type="match status" value="1"/>
</dbReference>